<name>A0A4R5QCT5_9PROT</name>
<dbReference type="RefSeq" id="WP_133290643.1">
    <property type="nucleotide sequence ID" value="NZ_SMSJ01000035.1"/>
</dbReference>
<keyword evidence="1 4" id="KW-0436">Ligase</keyword>
<evidence type="ECO:0000256" key="2">
    <source>
        <dbReference type="ARBA" id="ARBA00022741"/>
    </source>
</evidence>
<dbReference type="NCBIfam" id="TIGR02050">
    <property type="entry name" value="gshA_cyan_rel"/>
    <property type="match status" value="1"/>
</dbReference>
<dbReference type="Proteomes" id="UP000295096">
    <property type="component" value="Unassembled WGS sequence"/>
</dbReference>
<dbReference type="PANTHER" id="PTHR36510:SF1">
    <property type="entry name" value="GLUTAMATE--CYSTEINE LIGASE 2-RELATED"/>
    <property type="match status" value="1"/>
</dbReference>
<dbReference type="GO" id="GO:0005524">
    <property type="term" value="F:ATP binding"/>
    <property type="evidence" value="ECO:0007669"/>
    <property type="project" value="UniProtKB-KW"/>
</dbReference>
<evidence type="ECO:0000313" key="6">
    <source>
        <dbReference type="Proteomes" id="UP000295096"/>
    </source>
</evidence>
<dbReference type="SUPFAM" id="SSF55931">
    <property type="entry name" value="Glutamine synthetase/guanido kinase"/>
    <property type="match status" value="1"/>
</dbReference>
<proteinExistence type="inferred from homology"/>
<dbReference type="Pfam" id="PF04107">
    <property type="entry name" value="GCS2"/>
    <property type="match status" value="1"/>
</dbReference>
<accession>A0A4R5QCT5</accession>
<evidence type="ECO:0000313" key="5">
    <source>
        <dbReference type="EMBL" id="TDH60593.1"/>
    </source>
</evidence>
<comment type="catalytic activity">
    <reaction evidence="4">
        <text>L-cysteine + L-glutamate + ATP = gamma-L-glutamyl-L-cysteine + ADP + phosphate + H(+)</text>
        <dbReference type="Rhea" id="RHEA:13285"/>
        <dbReference type="ChEBI" id="CHEBI:15378"/>
        <dbReference type="ChEBI" id="CHEBI:29985"/>
        <dbReference type="ChEBI" id="CHEBI:30616"/>
        <dbReference type="ChEBI" id="CHEBI:35235"/>
        <dbReference type="ChEBI" id="CHEBI:43474"/>
        <dbReference type="ChEBI" id="CHEBI:58173"/>
        <dbReference type="ChEBI" id="CHEBI:456216"/>
        <dbReference type="EC" id="6.3.2.2"/>
    </reaction>
</comment>
<keyword evidence="6" id="KW-1185">Reference proteome</keyword>
<keyword evidence="2 4" id="KW-0547">Nucleotide-binding</keyword>
<sequence length="375" mass="40967">MDASYRFGIEEEYFLADAITRGTPRRTVKAFHAAIRTRVPSAERELLQSQVEVASPPATDFAEARGELADLRAGLAKVAREHGILVLASGTHPVARWSRQAHTEAERYEGLMRDLQLLGRRNVVCGMHVHVEVPRPEARVDMMNRLLPFMPTLLALSTSSPFWQGRATGLAGYRLSVFGEMPRTGLPDLFDDEADYLRYVEVMTRAGAIADASFLWWTLRPSVKYPTLELRVADACTRLDDTIAIAALYRCLVCLVDRRPELNRGLTGASRAIAAENLWRAQRDGVRASLIDEVSGNVVPFAAHLDGVLALVAEVADTLGCAAELAAASTIVAEGTSADRQTTVFAKARNQGLGERDALGLVVDWIAETTSPVQG</sequence>
<protein>
    <recommendedName>
        <fullName evidence="4">Putative glutamate--cysteine ligase 2</fullName>
        <ecNumber evidence="4">6.3.2.2</ecNumber>
    </recommendedName>
    <alternativeName>
        <fullName evidence="4">Gamma-glutamylcysteine synthetase 2</fullName>
        <shortName evidence="4">GCS 2</shortName>
        <shortName evidence="4">Gamma-GCS 2</shortName>
    </alternativeName>
</protein>
<dbReference type="InterPro" id="IPR050141">
    <property type="entry name" value="GCL_type2/YbdK_subfam"/>
</dbReference>
<dbReference type="OrthoDB" id="9769628at2"/>
<dbReference type="InterPro" id="IPR014746">
    <property type="entry name" value="Gln_synth/guanido_kin_cat_dom"/>
</dbReference>
<dbReference type="HAMAP" id="MF_01609">
    <property type="entry name" value="Glu_cys_ligase_2"/>
    <property type="match status" value="1"/>
</dbReference>
<dbReference type="EC" id="6.3.2.2" evidence="4"/>
<dbReference type="PANTHER" id="PTHR36510">
    <property type="entry name" value="GLUTAMATE--CYSTEINE LIGASE 2-RELATED"/>
    <property type="match status" value="1"/>
</dbReference>
<dbReference type="InterPro" id="IPR011793">
    <property type="entry name" value="YbdK"/>
</dbReference>
<evidence type="ECO:0000256" key="3">
    <source>
        <dbReference type="ARBA" id="ARBA00022840"/>
    </source>
</evidence>
<dbReference type="AlphaFoldDB" id="A0A4R5QCT5"/>
<dbReference type="NCBIfam" id="NF010039">
    <property type="entry name" value="PRK13515.1"/>
    <property type="match status" value="1"/>
</dbReference>
<evidence type="ECO:0000256" key="4">
    <source>
        <dbReference type="HAMAP-Rule" id="MF_01609"/>
    </source>
</evidence>
<dbReference type="InterPro" id="IPR006336">
    <property type="entry name" value="GCS2"/>
</dbReference>
<comment type="function">
    <text evidence="4">ATP-dependent carboxylate-amine ligase which exhibits weak glutamate--cysteine ligase activity.</text>
</comment>
<comment type="similarity">
    <text evidence="4">Belongs to the glutamate--cysteine ligase type 2 family. YbdK subfamily.</text>
</comment>
<evidence type="ECO:0000256" key="1">
    <source>
        <dbReference type="ARBA" id="ARBA00022598"/>
    </source>
</evidence>
<dbReference type="Gene3D" id="3.30.590.20">
    <property type="match status" value="1"/>
</dbReference>
<keyword evidence="3 4" id="KW-0067">ATP-binding</keyword>
<dbReference type="EMBL" id="SMSJ01000035">
    <property type="protein sequence ID" value="TDH60593.1"/>
    <property type="molecule type" value="Genomic_DNA"/>
</dbReference>
<gene>
    <name evidence="5" type="ORF">E2C06_21375</name>
</gene>
<organism evidence="5 6">
    <name type="scientific">Dankookia rubra</name>
    <dbReference type="NCBI Taxonomy" id="1442381"/>
    <lineage>
        <taxon>Bacteria</taxon>
        <taxon>Pseudomonadati</taxon>
        <taxon>Pseudomonadota</taxon>
        <taxon>Alphaproteobacteria</taxon>
        <taxon>Acetobacterales</taxon>
        <taxon>Roseomonadaceae</taxon>
        <taxon>Dankookia</taxon>
    </lineage>
</organism>
<dbReference type="GO" id="GO:0004357">
    <property type="term" value="F:glutamate-cysteine ligase activity"/>
    <property type="evidence" value="ECO:0007669"/>
    <property type="project" value="UniProtKB-EC"/>
</dbReference>
<dbReference type="GO" id="GO:0042398">
    <property type="term" value="P:modified amino acid biosynthetic process"/>
    <property type="evidence" value="ECO:0007669"/>
    <property type="project" value="InterPro"/>
</dbReference>
<comment type="caution">
    <text evidence="5">The sequence shown here is derived from an EMBL/GenBank/DDBJ whole genome shotgun (WGS) entry which is preliminary data.</text>
</comment>
<reference evidence="5 6" key="1">
    <citation type="journal article" date="2016" name="J. Microbiol.">
        <title>Dankookia rubra gen. nov., sp. nov., an alphaproteobacterium isolated from sediment of a shallow stream.</title>
        <authorList>
            <person name="Kim W.H."/>
            <person name="Kim D.H."/>
            <person name="Kang K."/>
            <person name="Ahn T.Y."/>
        </authorList>
    </citation>
    <scope>NUCLEOTIDE SEQUENCE [LARGE SCALE GENOMIC DNA]</scope>
    <source>
        <strain evidence="5 6">JCM30602</strain>
    </source>
</reference>